<evidence type="ECO:0000313" key="14">
    <source>
        <dbReference type="Proteomes" id="UP000006753"/>
    </source>
</evidence>
<accession>K1X9W9</accession>
<comment type="catalytic activity">
    <reaction evidence="1">
        <text>Random endo-hydrolysis of N-acetyl-beta-D-glucosaminide (1-&gt;4)-beta-linkages in chitin and chitodextrins.</text>
        <dbReference type="EC" id="3.2.1.14"/>
    </reaction>
</comment>
<dbReference type="GO" id="GO:0006032">
    <property type="term" value="P:chitin catabolic process"/>
    <property type="evidence" value="ECO:0007669"/>
    <property type="project" value="UniProtKB-KW"/>
</dbReference>
<dbReference type="GO" id="GO:0005576">
    <property type="term" value="C:extracellular region"/>
    <property type="evidence" value="ECO:0007669"/>
    <property type="project" value="TreeGrafter"/>
</dbReference>
<dbReference type="OMA" id="CPQIGAD"/>
<keyword evidence="6 8" id="KW-0326">Glycosidase</keyword>
<dbReference type="STRING" id="1072389.K1X9W9"/>
<dbReference type="GeneID" id="18756870"/>
<dbReference type="InParanoid" id="K1X9W9"/>
<dbReference type="InterPro" id="IPR001579">
    <property type="entry name" value="Glyco_hydro_18_chit_AS"/>
</dbReference>
<dbReference type="SUPFAM" id="SSF51445">
    <property type="entry name" value="(Trans)glycosidases"/>
    <property type="match status" value="1"/>
</dbReference>
<dbReference type="GO" id="GO:0008843">
    <property type="term" value="F:endochitinase activity"/>
    <property type="evidence" value="ECO:0007669"/>
    <property type="project" value="UniProtKB-EC"/>
</dbReference>
<dbReference type="OrthoDB" id="6020543at2759"/>
<dbReference type="KEGG" id="mbe:MBM_00935"/>
<evidence type="ECO:0000259" key="12">
    <source>
        <dbReference type="PROSITE" id="PS51910"/>
    </source>
</evidence>
<evidence type="ECO:0000256" key="10">
    <source>
        <dbReference type="SAM" id="MobiDB-lite"/>
    </source>
</evidence>
<dbReference type="PROSITE" id="PS51910">
    <property type="entry name" value="GH18_2"/>
    <property type="match status" value="1"/>
</dbReference>
<evidence type="ECO:0000313" key="13">
    <source>
        <dbReference type="EMBL" id="EKD21822.1"/>
    </source>
</evidence>
<dbReference type="InterPro" id="IPR001223">
    <property type="entry name" value="Glyco_hydro18_cat"/>
</dbReference>
<keyword evidence="4" id="KW-0146">Chitin degradation</keyword>
<feature type="signal peptide" evidence="11">
    <location>
        <begin position="1"/>
        <end position="23"/>
    </location>
</feature>
<dbReference type="InterPro" id="IPR017853">
    <property type="entry name" value="GH"/>
</dbReference>
<evidence type="ECO:0000256" key="6">
    <source>
        <dbReference type="ARBA" id="ARBA00023295"/>
    </source>
</evidence>
<evidence type="ECO:0000256" key="2">
    <source>
        <dbReference type="ARBA" id="ARBA00012729"/>
    </source>
</evidence>
<keyword evidence="5" id="KW-0119">Carbohydrate metabolism</keyword>
<keyword evidence="3 8" id="KW-0378">Hydrolase</keyword>
<feature type="region of interest" description="Disordered" evidence="10">
    <location>
        <begin position="382"/>
        <end position="431"/>
    </location>
</feature>
<dbReference type="Gene3D" id="3.20.20.80">
    <property type="entry name" value="Glycosidases"/>
    <property type="match status" value="1"/>
</dbReference>
<dbReference type="Proteomes" id="UP000006753">
    <property type="component" value="Unassembled WGS sequence"/>
</dbReference>
<evidence type="ECO:0000256" key="9">
    <source>
        <dbReference type="RuleBase" id="RU004453"/>
    </source>
</evidence>
<dbReference type="Pfam" id="PF00704">
    <property type="entry name" value="Glyco_hydro_18"/>
    <property type="match status" value="1"/>
</dbReference>
<dbReference type="HOGENOM" id="CLU_007818_1_0_1"/>
<dbReference type="InterPro" id="IPR050542">
    <property type="entry name" value="Glycosyl_Hydrlase18_Chitinase"/>
</dbReference>
<dbReference type="PANTHER" id="PTHR45708">
    <property type="entry name" value="ENDOCHITINASE"/>
    <property type="match status" value="1"/>
</dbReference>
<organism evidence="13 14">
    <name type="scientific">Marssonina brunnea f. sp. multigermtubi (strain MB_m1)</name>
    <name type="common">Marssonina leaf spot fungus</name>
    <dbReference type="NCBI Taxonomy" id="1072389"/>
    <lineage>
        <taxon>Eukaryota</taxon>
        <taxon>Fungi</taxon>
        <taxon>Dikarya</taxon>
        <taxon>Ascomycota</taxon>
        <taxon>Pezizomycotina</taxon>
        <taxon>Leotiomycetes</taxon>
        <taxon>Helotiales</taxon>
        <taxon>Drepanopezizaceae</taxon>
        <taxon>Drepanopeziza</taxon>
    </lineage>
</organism>
<feature type="domain" description="GH18" evidence="12">
    <location>
        <begin position="31"/>
        <end position="315"/>
    </location>
</feature>
<sequence length="431" mass="46732">MFGEYSVTLLVASVLALASSVLAGFDAASSKNVAVYWGQNSFGQVGSQASLAFYCEDTRIDIIPISFMISLRDRTLNLGPSSPDLEDDIKSCQRLGKTILLSFPGAYYTEGGFDSVEMAIKGAQDVWAAFGPVQAYSTISRPFGSAVVDGFDFDFESSDIGYIVAFGEELDRLRRYPSDKSIILTAAPQCPFPDQAMNELFEKIPFDALFIQFYNNYCGVKNFNPGADRSSFNFDAWDRWAKQESLSRRVKLLLGAPANVAAAGKGSYVEPYVLAQAIAESQKFESFGGVMFWDMTQLYSNVGFLDIVVGALEGNRFSTPSSEPAPSSTEPVCPSYGRRSRAILSRGFGGTLVLGTFGACSPLYGARCPPYGRRYGPIPSSSHHHCRLGQGVHHSGPRANDLDHQGRGTGAIASFSSPGQTRPTRPTRPSQ</sequence>
<evidence type="ECO:0000256" key="1">
    <source>
        <dbReference type="ARBA" id="ARBA00000822"/>
    </source>
</evidence>
<dbReference type="PANTHER" id="PTHR45708:SF49">
    <property type="entry name" value="ENDOCHITINASE"/>
    <property type="match status" value="1"/>
</dbReference>
<name>K1X9W9_MARBU</name>
<dbReference type="GO" id="GO:0000272">
    <property type="term" value="P:polysaccharide catabolic process"/>
    <property type="evidence" value="ECO:0007669"/>
    <property type="project" value="UniProtKB-KW"/>
</dbReference>
<keyword evidence="11" id="KW-0732">Signal</keyword>
<evidence type="ECO:0000256" key="8">
    <source>
        <dbReference type="RuleBase" id="RU000489"/>
    </source>
</evidence>
<evidence type="ECO:0000256" key="4">
    <source>
        <dbReference type="ARBA" id="ARBA00023024"/>
    </source>
</evidence>
<proteinExistence type="inferred from homology"/>
<dbReference type="EMBL" id="JH921428">
    <property type="protein sequence ID" value="EKD21822.1"/>
    <property type="molecule type" value="Genomic_DNA"/>
</dbReference>
<evidence type="ECO:0000256" key="11">
    <source>
        <dbReference type="SAM" id="SignalP"/>
    </source>
</evidence>
<protein>
    <recommendedName>
        <fullName evidence="2">chitinase</fullName>
        <ecNumber evidence="2">3.2.1.14</ecNumber>
    </recommendedName>
</protein>
<gene>
    <name evidence="13" type="ORF">MBM_00935</name>
</gene>
<feature type="compositionally biased region" description="Low complexity" evidence="10">
    <location>
        <begin position="421"/>
        <end position="431"/>
    </location>
</feature>
<dbReference type="EC" id="3.2.1.14" evidence="2"/>
<dbReference type="AlphaFoldDB" id="K1X9W9"/>
<reference evidence="13 14" key="1">
    <citation type="journal article" date="2012" name="BMC Genomics">
        <title>Sequencing the genome of Marssonina brunnea reveals fungus-poplar co-evolution.</title>
        <authorList>
            <person name="Zhu S."/>
            <person name="Cao Y.-Z."/>
            <person name="Jiang C."/>
            <person name="Tan B.-Y."/>
            <person name="Wang Z."/>
            <person name="Feng S."/>
            <person name="Zhang L."/>
            <person name="Su X.-H."/>
            <person name="Brejova B."/>
            <person name="Vinar T."/>
            <person name="Xu M."/>
            <person name="Wang M.-X."/>
            <person name="Zhang S.-G."/>
            <person name="Huang M.-R."/>
            <person name="Wu R."/>
            <person name="Zhou Y."/>
        </authorList>
    </citation>
    <scope>NUCLEOTIDE SEQUENCE [LARGE SCALE GENOMIC DNA]</scope>
    <source>
        <strain evidence="13 14">MB_m1</strain>
    </source>
</reference>
<keyword evidence="14" id="KW-1185">Reference proteome</keyword>
<feature type="chain" id="PRO_5003855251" description="chitinase" evidence="11">
    <location>
        <begin position="24"/>
        <end position="431"/>
    </location>
</feature>
<keyword evidence="7" id="KW-0624">Polysaccharide degradation</keyword>
<evidence type="ECO:0000256" key="3">
    <source>
        <dbReference type="ARBA" id="ARBA00022801"/>
    </source>
</evidence>
<dbReference type="eggNOG" id="KOG4701">
    <property type="taxonomic scope" value="Eukaryota"/>
</dbReference>
<evidence type="ECO:0000256" key="7">
    <source>
        <dbReference type="ARBA" id="ARBA00023326"/>
    </source>
</evidence>
<dbReference type="FunCoup" id="K1X9W9">
    <property type="interactions" value="140"/>
</dbReference>
<evidence type="ECO:0000256" key="5">
    <source>
        <dbReference type="ARBA" id="ARBA00023277"/>
    </source>
</evidence>
<comment type="similarity">
    <text evidence="9">Belongs to the glycosyl hydrolase 18 family.</text>
</comment>
<dbReference type="PROSITE" id="PS01095">
    <property type="entry name" value="GH18_1"/>
    <property type="match status" value="1"/>
</dbReference>